<evidence type="ECO:0000313" key="1">
    <source>
        <dbReference type="EMBL" id="EON99875.1"/>
    </source>
</evidence>
<dbReference type="HOGENOM" id="CLU_090027_0_0_1"/>
<dbReference type="PANTHER" id="PTHR38797">
    <property type="entry name" value="NUCLEAR PORE COMPLEX PROTEIN NUP85-RELATED"/>
    <property type="match status" value="1"/>
</dbReference>
<evidence type="ECO:0000313" key="2">
    <source>
        <dbReference type="Proteomes" id="UP000014074"/>
    </source>
</evidence>
<dbReference type="GeneID" id="19325063"/>
<keyword evidence="2" id="KW-1185">Reference proteome</keyword>
<dbReference type="InterPro" id="IPR022085">
    <property type="entry name" value="OpdG"/>
</dbReference>
<dbReference type="PANTHER" id="PTHR38797:SF4">
    <property type="entry name" value="NUCLEAR PORE COMPLEX PROTEIN NUP85"/>
    <property type="match status" value="1"/>
</dbReference>
<dbReference type="eggNOG" id="ENOG502SQSX">
    <property type="taxonomic scope" value="Eukaryota"/>
</dbReference>
<dbReference type="KEGG" id="tmn:UCRPA7_4598"/>
<dbReference type="AlphaFoldDB" id="R8BKN0"/>
<proteinExistence type="predicted"/>
<sequence length="288" mass="31827">MSHVPCPMMSDAWFAEKLAPDGDTIDGCHPQQAQALKQYLREEMSAQSAARAITQPVLEAENPVESLQSFWGFLVDALIELPSRHTGGLVTLLQAVQDLPEPDTTAPGCEKLRRKKLWRELPGFGHQYADAHQWQDCRKLYTTAAAATDNLEQKRLQDYNTKKAKVEAHLVEAGLLPIDWGYETVADALEASSAVLDLEVPAAAEWLVILGPRFRAGAAKGEQSWALARQRDLWKGGGGSMTRERYSFWAERLGSLSLQACEAATLRAAAAAREAMWRQQGEGERGQQ</sequence>
<name>R8BKN0_PHAM7</name>
<dbReference type="Proteomes" id="UP000014074">
    <property type="component" value="Unassembled WGS sequence"/>
</dbReference>
<dbReference type="OrthoDB" id="5392447at2759"/>
<dbReference type="EMBL" id="KB933126">
    <property type="protein sequence ID" value="EON99875.1"/>
    <property type="molecule type" value="Genomic_DNA"/>
</dbReference>
<dbReference type="Pfam" id="PF12311">
    <property type="entry name" value="DUF3632"/>
    <property type="match status" value="1"/>
</dbReference>
<reference evidence="2" key="1">
    <citation type="journal article" date="2013" name="Genome Announc.">
        <title>Draft genome sequence of the ascomycete Phaeoacremonium aleophilum strain UCR-PA7, a causal agent of the esca disease complex in grapevines.</title>
        <authorList>
            <person name="Blanco-Ulate B."/>
            <person name="Rolshausen P."/>
            <person name="Cantu D."/>
        </authorList>
    </citation>
    <scope>NUCLEOTIDE SEQUENCE [LARGE SCALE GENOMIC DNA]</scope>
    <source>
        <strain evidence="2">UCR-PA7</strain>
    </source>
</reference>
<accession>R8BKN0</accession>
<dbReference type="InterPro" id="IPR053204">
    <property type="entry name" value="Oxopyrrolidines_Biosynth-assoc"/>
</dbReference>
<dbReference type="RefSeq" id="XP_007915340.1">
    <property type="nucleotide sequence ID" value="XM_007917149.1"/>
</dbReference>
<protein>
    <submittedName>
        <fullName evidence="1">Uncharacterized protein</fullName>
    </submittedName>
</protein>
<organism evidence="1 2">
    <name type="scientific">Phaeoacremonium minimum (strain UCR-PA7)</name>
    <name type="common">Esca disease fungus</name>
    <name type="synonym">Togninia minima</name>
    <dbReference type="NCBI Taxonomy" id="1286976"/>
    <lineage>
        <taxon>Eukaryota</taxon>
        <taxon>Fungi</taxon>
        <taxon>Dikarya</taxon>
        <taxon>Ascomycota</taxon>
        <taxon>Pezizomycotina</taxon>
        <taxon>Sordariomycetes</taxon>
        <taxon>Sordariomycetidae</taxon>
        <taxon>Togniniales</taxon>
        <taxon>Togniniaceae</taxon>
        <taxon>Phaeoacremonium</taxon>
    </lineage>
</organism>
<gene>
    <name evidence="1" type="ORF">UCRPA7_4598</name>
</gene>